<reference evidence="2" key="3">
    <citation type="submission" date="2023-06" db="EMBL/GenBank/DDBJ databases">
        <authorList>
            <person name="Lucena T."/>
            <person name="Sun Q."/>
        </authorList>
    </citation>
    <scope>NUCLEOTIDE SEQUENCE</scope>
    <source>
        <strain evidence="2">CECT 8670</strain>
    </source>
</reference>
<gene>
    <name evidence="1" type="ORF">BTO15_14480</name>
    <name evidence="2" type="ORF">QWY81_11965</name>
</gene>
<dbReference type="EMBL" id="JAUFQH010000010">
    <property type="protein sequence ID" value="MDN3620171.1"/>
    <property type="molecule type" value="Genomic_DNA"/>
</dbReference>
<evidence type="ECO:0000313" key="3">
    <source>
        <dbReference type="Proteomes" id="UP000232721"/>
    </source>
</evidence>
<reference evidence="2 4" key="1">
    <citation type="journal article" date="2014" name="Int. J. Syst. Evol. Microbiol.">
        <title>Complete genome sequence of Corynebacterium casei LMG S-19264T (=DSM 44701T), isolated from a smear-ripened cheese.</title>
        <authorList>
            <consortium name="US DOE Joint Genome Institute (JGI-PGF)"/>
            <person name="Walter F."/>
            <person name="Albersmeier A."/>
            <person name="Kalinowski J."/>
            <person name="Ruckert C."/>
        </authorList>
    </citation>
    <scope>NUCLEOTIDE SEQUENCE [LARGE SCALE GENOMIC DNA]</scope>
    <source>
        <strain evidence="2 4">CECT 8670</strain>
    </source>
</reference>
<dbReference type="Proteomes" id="UP001228636">
    <property type="component" value="Unassembled WGS sequence"/>
</dbReference>
<evidence type="ECO:0000313" key="2">
    <source>
        <dbReference type="EMBL" id="MDN3620171.1"/>
    </source>
</evidence>
<evidence type="ECO:0000313" key="1">
    <source>
        <dbReference type="EMBL" id="AUC23225.1"/>
    </source>
</evidence>
<dbReference type="Proteomes" id="UP000232721">
    <property type="component" value="Chromosome"/>
</dbReference>
<organism evidence="2 4">
    <name type="scientific">Polaribacter sejongensis</name>
    <dbReference type="NCBI Taxonomy" id="985043"/>
    <lineage>
        <taxon>Bacteria</taxon>
        <taxon>Pseudomonadati</taxon>
        <taxon>Bacteroidota</taxon>
        <taxon>Flavobacteriia</taxon>
        <taxon>Flavobacteriales</taxon>
        <taxon>Flavobacteriaceae</taxon>
    </lineage>
</organism>
<protein>
    <submittedName>
        <fullName evidence="2">Uncharacterized protein</fullName>
    </submittedName>
</protein>
<dbReference type="EMBL" id="CP019336">
    <property type="protein sequence ID" value="AUC23225.1"/>
    <property type="molecule type" value="Genomic_DNA"/>
</dbReference>
<evidence type="ECO:0000313" key="4">
    <source>
        <dbReference type="Proteomes" id="UP001228636"/>
    </source>
</evidence>
<sequence length="202" mass="23569">MKKIILIASILLIGTIAFGQTKNEFESTKLDSLSQKEIYRIEVAEFQRLELIELKNGEFKGDLIHSVWKTNRKEEQKKKIVQKIKVPEKMVKKLMAELRNDGFENLKDCNEIEDCIVGLDGTTITFSFLKNGVNKSASYWELESDYYYKTNSVQLPLEVLEARKIFGIVNQEIDLKKQFENFTSRLPIGKYMFNGIIMERKR</sequence>
<reference evidence="1 3" key="2">
    <citation type="submission" date="2017-02" db="EMBL/GenBank/DDBJ databases">
        <title>Trade-off between light-utilization and light-protection in marine flavobacteria.</title>
        <authorList>
            <person name="Kumagai Y."/>
            <person name="Yoshizawa S."/>
            <person name="Kogure K."/>
            <person name="Iwasaki W."/>
        </authorList>
    </citation>
    <scope>NUCLEOTIDE SEQUENCE [LARGE SCALE GENOMIC DNA]</scope>
    <source>
        <strain evidence="1 3">KCTC 23670</strain>
    </source>
</reference>
<keyword evidence="3" id="KW-1185">Reference proteome</keyword>
<dbReference type="RefSeq" id="WP_165734154.1">
    <property type="nucleotide sequence ID" value="NZ_CP019336.1"/>
</dbReference>
<accession>A0AAJ1VH08</accession>
<proteinExistence type="predicted"/>
<name>A0AAJ1VH08_9FLAO</name>
<dbReference type="AlphaFoldDB" id="A0AAJ1VH08"/>